<evidence type="ECO:0000256" key="2">
    <source>
        <dbReference type="ARBA" id="ARBA00022692"/>
    </source>
</evidence>
<evidence type="ECO:0000313" key="8">
    <source>
        <dbReference type="Proteomes" id="UP000313359"/>
    </source>
</evidence>
<sequence>MALMTPKIPKNWPFSKKWAVTAVVSAYTFMSPVSSSMMAPASDRIAEQYGITNTTIAALLTSIYVLAYAFGPLVLGPLSELFGRARVLQAANVWYLAWNFGCAFAQNTSQMLAFRFLSGFGGSGTLTIGGGVLGDVWRPEQRGQAIAVYSLAPLLGPVIGPICGAWIAEKGDWRWVFWAPTIVSVATQIVGLFFLKETYAPVLLERKAKQIKKGLDPEKGRMYDVRTVFAGADRQWRHIVQKALFRPFMLFVREPIIQLLGTYMAFVYGTLYLFLTTLPTIFQGVYRESIGIAGLNYIALGLGLSGVSQINARLIDVVYKRLCARNGGAGKPEYRLPSMVPGTFLLPIGLLVTGWTARASVHWIVPDIGIVIVGAGMILNFQSIQTYIIDAFTLHAASALAATNFFRSLAGLGFPLFAPSMYNALGYGKGDTILACAAIAIGIPAPFLFWVYGERLRNASHYANAKRSA</sequence>
<dbReference type="InterPro" id="IPR020846">
    <property type="entry name" value="MFS_dom"/>
</dbReference>
<evidence type="ECO:0000256" key="4">
    <source>
        <dbReference type="ARBA" id="ARBA00023136"/>
    </source>
</evidence>
<feature type="transmembrane region" description="Helical" evidence="5">
    <location>
        <begin position="146"/>
        <end position="167"/>
    </location>
</feature>
<feature type="transmembrane region" description="Helical" evidence="5">
    <location>
        <begin position="432"/>
        <end position="452"/>
    </location>
</feature>
<feature type="transmembrane region" description="Helical" evidence="5">
    <location>
        <begin position="256"/>
        <end position="275"/>
    </location>
</feature>
<protein>
    <submittedName>
        <fullName evidence="7">MFS polyamine transporter</fullName>
    </submittedName>
</protein>
<keyword evidence="8" id="KW-1185">Reference proteome</keyword>
<dbReference type="Gene3D" id="1.20.1250.20">
    <property type="entry name" value="MFS general substrate transporter like domains"/>
    <property type="match status" value="1"/>
</dbReference>
<dbReference type="SUPFAM" id="SSF103473">
    <property type="entry name" value="MFS general substrate transporter"/>
    <property type="match status" value="1"/>
</dbReference>
<evidence type="ECO:0000313" key="7">
    <source>
        <dbReference type="EMBL" id="RPD55141.1"/>
    </source>
</evidence>
<dbReference type="STRING" id="1328759.A0A5C2RV91"/>
<keyword evidence="4 5" id="KW-0472">Membrane</keyword>
<dbReference type="AlphaFoldDB" id="A0A5C2RV91"/>
<feature type="transmembrane region" description="Helical" evidence="5">
    <location>
        <begin position="56"/>
        <end position="75"/>
    </location>
</feature>
<accession>A0A5C2RV91</accession>
<evidence type="ECO:0000259" key="6">
    <source>
        <dbReference type="PROSITE" id="PS50850"/>
    </source>
</evidence>
<dbReference type="GO" id="GO:0016020">
    <property type="term" value="C:membrane"/>
    <property type="evidence" value="ECO:0007669"/>
    <property type="project" value="UniProtKB-SubCell"/>
</dbReference>
<dbReference type="Proteomes" id="UP000313359">
    <property type="component" value="Unassembled WGS sequence"/>
</dbReference>
<dbReference type="OrthoDB" id="6770063at2759"/>
<comment type="subcellular location">
    <subcellularLocation>
        <location evidence="1">Membrane</location>
        <topology evidence="1">Multi-pass membrane protein</topology>
    </subcellularLocation>
</comment>
<dbReference type="PROSITE" id="PS50850">
    <property type="entry name" value="MFS"/>
    <property type="match status" value="1"/>
</dbReference>
<evidence type="ECO:0000256" key="1">
    <source>
        <dbReference type="ARBA" id="ARBA00004141"/>
    </source>
</evidence>
<dbReference type="PANTHER" id="PTHR23502:SF60">
    <property type="entry name" value="MAJOR FACILITATOR SUPERFAMILY (MFS) PROFILE DOMAIN-CONTAINING PROTEIN-RELATED"/>
    <property type="match status" value="1"/>
</dbReference>
<dbReference type="Pfam" id="PF07690">
    <property type="entry name" value="MFS_1"/>
    <property type="match status" value="1"/>
</dbReference>
<feature type="transmembrane region" description="Helical" evidence="5">
    <location>
        <begin position="173"/>
        <end position="195"/>
    </location>
</feature>
<dbReference type="InterPro" id="IPR036259">
    <property type="entry name" value="MFS_trans_sf"/>
</dbReference>
<dbReference type="FunFam" id="1.20.1250.20:FF:000011">
    <property type="entry name" value="MFS multidrug transporter, putative"/>
    <property type="match status" value="1"/>
</dbReference>
<feature type="transmembrane region" description="Helical" evidence="5">
    <location>
        <begin position="295"/>
        <end position="315"/>
    </location>
</feature>
<keyword evidence="2 5" id="KW-0812">Transmembrane</keyword>
<dbReference type="CDD" id="cd17323">
    <property type="entry name" value="MFS_Tpo1_MDR_like"/>
    <property type="match status" value="1"/>
</dbReference>
<gene>
    <name evidence="7" type="ORF">L227DRAFT_314456</name>
</gene>
<dbReference type="GO" id="GO:0022857">
    <property type="term" value="F:transmembrane transporter activity"/>
    <property type="evidence" value="ECO:0007669"/>
    <property type="project" value="InterPro"/>
</dbReference>
<feature type="domain" description="Major facilitator superfamily (MFS) profile" evidence="6">
    <location>
        <begin position="20"/>
        <end position="455"/>
    </location>
</feature>
<reference evidence="7" key="1">
    <citation type="journal article" date="2018" name="Genome Biol. Evol.">
        <title>Genomics and development of Lentinus tigrinus, a white-rot wood-decaying mushroom with dimorphic fruiting bodies.</title>
        <authorList>
            <person name="Wu B."/>
            <person name="Xu Z."/>
            <person name="Knudson A."/>
            <person name="Carlson A."/>
            <person name="Chen N."/>
            <person name="Kovaka S."/>
            <person name="LaButti K."/>
            <person name="Lipzen A."/>
            <person name="Pennachio C."/>
            <person name="Riley R."/>
            <person name="Schakwitz W."/>
            <person name="Umezawa K."/>
            <person name="Ohm R.A."/>
            <person name="Grigoriev I.V."/>
            <person name="Nagy L.G."/>
            <person name="Gibbons J."/>
            <person name="Hibbett D."/>
        </authorList>
    </citation>
    <scope>NUCLEOTIDE SEQUENCE [LARGE SCALE GENOMIC DNA]</scope>
    <source>
        <strain evidence="7">ALCF2SS1-6</strain>
    </source>
</reference>
<evidence type="ECO:0000256" key="3">
    <source>
        <dbReference type="ARBA" id="ARBA00022989"/>
    </source>
</evidence>
<evidence type="ECO:0000256" key="5">
    <source>
        <dbReference type="SAM" id="Phobius"/>
    </source>
</evidence>
<name>A0A5C2RV91_9APHY</name>
<dbReference type="PANTHER" id="PTHR23502">
    <property type="entry name" value="MAJOR FACILITATOR SUPERFAMILY"/>
    <property type="match status" value="1"/>
</dbReference>
<dbReference type="EMBL" id="ML122298">
    <property type="protein sequence ID" value="RPD55141.1"/>
    <property type="molecule type" value="Genomic_DNA"/>
</dbReference>
<feature type="transmembrane region" description="Helical" evidence="5">
    <location>
        <begin position="391"/>
        <end position="412"/>
    </location>
</feature>
<proteinExistence type="predicted"/>
<feature type="transmembrane region" description="Helical" evidence="5">
    <location>
        <begin position="112"/>
        <end position="134"/>
    </location>
</feature>
<feature type="transmembrane region" description="Helical" evidence="5">
    <location>
        <begin position="361"/>
        <end position="379"/>
    </location>
</feature>
<feature type="transmembrane region" description="Helical" evidence="5">
    <location>
        <begin position="336"/>
        <end position="355"/>
    </location>
</feature>
<keyword evidence="3 5" id="KW-1133">Transmembrane helix</keyword>
<organism evidence="7 8">
    <name type="scientific">Lentinus tigrinus ALCF2SS1-6</name>
    <dbReference type="NCBI Taxonomy" id="1328759"/>
    <lineage>
        <taxon>Eukaryota</taxon>
        <taxon>Fungi</taxon>
        <taxon>Dikarya</taxon>
        <taxon>Basidiomycota</taxon>
        <taxon>Agaricomycotina</taxon>
        <taxon>Agaricomycetes</taxon>
        <taxon>Polyporales</taxon>
        <taxon>Polyporaceae</taxon>
        <taxon>Lentinus</taxon>
    </lineage>
</organism>
<dbReference type="InterPro" id="IPR011701">
    <property type="entry name" value="MFS"/>
</dbReference>